<evidence type="ECO:0000313" key="2">
    <source>
        <dbReference type="EMBL" id="SCC42253.1"/>
    </source>
</evidence>
<dbReference type="OrthoDB" id="573800at2"/>
<gene>
    <name evidence="2" type="ORF">GA0061071_1268</name>
</gene>
<accession>A0A1C4EF70</accession>
<evidence type="ECO:0000313" key="3">
    <source>
        <dbReference type="Proteomes" id="UP000198975"/>
    </source>
</evidence>
<dbReference type="Gene3D" id="3.30.2310.20">
    <property type="entry name" value="RelE-like"/>
    <property type="match status" value="1"/>
</dbReference>
<keyword evidence="3" id="KW-1185">Reference proteome</keyword>
<sequence>MIVRWTHKAQQDLARVYNFSLQHSRRRANKVADRLTTATDGLQFAPYIGVHLELYEPDEVRKLVIDDYEIHYQIVEPENTIYIVDLWHVREDR</sequence>
<dbReference type="InterPro" id="IPR035093">
    <property type="entry name" value="RelE/ParE_toxin_dom_sf"/>
</dbReference>
<dbReference type="RefSeq" id="WP_065800170.1">
    <property type="nucleotide sequence ID" value="NZ_FMAY01000026.1"/>
</dbReference>
<evidence type="ECO:0000256" key="1">
    <source>
        <dbReference type="ARBA" id="ARBA00022649"/>
    </source>
</evidence>
<dbReference type="InterPro" id="IPR007712">
    <property type="entry name" value="RelE/ParE_toxin"/>
</dbReference>
<name>A0A1C4EF70_9ENTR</name>
<dbReference type="AlphaFoldDB" id="A0A1C4EF70"/>
<dbReference type="SUPFAM" id="SSF143011">
    <property type="entry name" value="RelE-like"/>
    <property type="match status" value="1"/>
</dbReference>
<dbReference type="EMBL" id="FMAY01000026">
    <property type="protein sequence ID" value="SCC42253.1"/>
    <property type="molecule type" value="Genomic_DNA"/>
</dbReference>
<protein>
    <submittedName>
        <fullName evidence="2">ParE toxin of type II toxin-antitoxin system, parDE</fullName>
    </submittedName>
</protein>
<keyword evidence="1" id="KW-1277">Toxin-antitoxin system</keyword>
<dbReference type="Pfam" id="PF05016">
    <property type="entry name" value="ParE_toxin"/>
    <property type="match status" value="1"/>
</dbReference>
<reference evidence="3" key="1">
    <citation type="submission" date="2016-08" db="EMBL/GenBank/DDBJ databases">
        <authorList>
            <person name="Varghese N."/>
            <person name="Submissions Spin"/>
        </authorList>
    </citation>
    <scope>NUCLEOTIDE SEQUENCE [LARGE SCALE GENOMIC DNA]</scope>
    <source>
        <strain evidence="3">REICA_082</strain>
    </source>
</reference>
<organism evidence="2 3">
    <name type="scientific">Kosakonia oryzendophytica</name>
    <dbReference type="NCBI Taxonomy" id="1005665"/>
    <lineage>
        <taxon>Bacteria</taxon>
        <taxon>Pseudomonadati</taxon>
        <taxon>Pseudomonadota</taxon>
        <taxon>Gammaproteobacteria</taxon>
        <taxon>Enterobacterales</taxon>
        <taxon>Enterobacteriaceae</taxon>
        <taxon>Kosakonia</taxon>
    </lineage>
</organism>
<proteinExistence type="predicted"/>
<dbReference type="Proteomes" id="UP000198975">
    <property type="component" value="Unassembled WGS sequence"/>
</dbReference>